<sequence>MTDLPEWRTRLETLKVELSHIPGLAQRFEQVAIYGKGQKNEAILNEVIRRLQAKEIEIPFLQLKIEILQKAIGVLPPEERQFVEDKYEHKLATPFLLERLDMPPRSFYRLRRRALERVYRMVGGKDSVLWLDDRFFSGDER</sequence>
<comment type="caution">
    <text evidence="1">The sequence shown here is derived from an EMBL/GenBank/DDBJ whole genome shotgun (WGS) entry which is preliminary data.</text>
</comment>
<dbReference type="OrthoDB" id="2605279at2"/>
<protein>
    <recommendedName>
        <fullName evidence="3">ArpU family transcriptional regulator</fullName>
    </recommendedName>
</protein>
<evidence type="ECO:0008006" key="3">
    <source>
        <dbReference type="Google" id="ProtNLM"/>
    </source>
</evidence>
<evidence type="ECO:0000313" key="2">
    <source>
        <dbReference type="Proteomes" id="UP000310636"/>
    </source>
</evidence>
<evidence type="ECO:0000313" key="1">
    <source>
        <dbReference type="EMBL" id="THF74429.1"/>
    </source>
</evidence>
<reference evidence="1 2" key="1">
    <citation type="submission" date="2019-04" db="EMBL/GenBank/DDBJ databases">
        <title>Cohnella sp. nov. isolated from preserved vegetables.</title>
        <authorList>
            <person name="Lin S.-Y."/>
            <person name="Hung M.-H."/>
            <person name="Young C.-C."/>
        </authorList>
    </citation>
    <scope>NUCLEOTIDE SEQUENCE [LARGE SCALE GENOMIC DNA]</scope>
    <source>
        <strain evidence="1 2">CC-MHH1044</strain>
    </source>
</reference>
<accession>A0A4S4BJ34</accession>
<dbReference type="AlphaFoldDB" id="A0A4S4BJ34"/>
<dbReference type="Proteomes" id="UP000310636">
    <property type="component" value="Unassembled WGS sequence"/>
</dbReference>
<gene>
    <name evidence="1" type="ORF">E6C55_25300</name>
</gene>
<name>A0A4S4BJ34_9BACL</name>
<organism evidence="1 2">
    <name type="scientific">Cohnella fermenti</name>
    <dbReference type="NCBI Taxonomy" id="2565925"/>
    <lineage>
        <taxon>Bacteria</taxon>
        <taxon>Bacillati</taxon>
        <taxon>Bacillota</taxon>
        <taxon>Bacilli</taxon>
        <taxon>Bacillales</taxon>
        <taxon>Paenibacillaceae</taxon>
        <taxon>Cohnella</taxon>
    </lineage>
</organism>
<dbReference type="EMBL" id="SSOB01000041">
    <property type="protein sequence ID" value="THF74429.1"/>
    <property type="molecule type" value="Genomic_DNA"/>
</dbReference>
<keyword evidence="2" id="KW-1185">Reference proteome</keyword>
<proteinExistence type="predicted"/>